<feature type="compositionally biased region" description="Basic residues" evidence="1">
    <location>
        <begin position="162"/>
        <end position="193"/>
    </location>
</feature>
<gene>
    <name evidence="2" type="ORF">CB5_LOCUS470</name>
</gene>
<reference evidence="2" key="1">
    <citation type="submission" date="2020-07" db="EMBL/GenBank/DDBJ databases">
        <authorList>
            <person name="Lin J."/>
        </authorList>
    </citation>
    <scope>NUCLEOTIDE SEQUENCE</scope>
</reference>
<sequence length="226" mass="25233">MPPHRCRRCEAAPRRSKPLEAALPLTHSSFHLEAPRGARAFPRCAPPPLRFPVAGVDPLLRGPHRSKPHEVAQSSLITVEPAALNPSARPLHRARRPQSLEAAPTLAARRPVAVLDSKPRYPRPICLKPRHLRPILSKPRHPRQVRPKPRRGSVEVAVTRSRATRGRYSRSRATRGRSSRSRATRGRSARSRAARGQFVDAYAEPPPMTLLVISADPSTPPRRRRL</sequence>
<accession>A0A6V7NFA0</accession>
<protein>
    <submittedName>
        <fullName evidence="2">Uncharacterized protein</fullName>
    </submittedName>
</protein>
<name>A0A6V7NFA0_ANACO</name>
<feature type="compositionally biased region" description="Basic residues" evidence="1">
    <location>
        <begin position="128"/>
        <end position="151"/>
    </location>
</feature>
<evidence type="ECO:0000256" key="1">
    <source>
        <dbReference type="SAM" id="MobiDB-lite"/>
    </source>
</evidence>
<organism evidence="2">
    <name type="scientific">Ananas comosus var. bracteatus</name>
    <name type="common">red pineapple</name>
    <dbReference type="NCBI Taxonomy" id="296719"/>
    <lineage>
        <taxon>Eukaryota</taxon>
        <taxon>Viridiplantae</taxon>
        <taxon>Streptophyta</taxon>
        <taxon>Embryophyta</taxon>
        <taxon>Tracheophyta</taxon>
        <taxon>Spermatophyta</taxon>
        <taxon>Magnoliopsida</taxon>
        <taxon>Liliopsida</taxon>
        <taxon>Poales</taxon>
        <taxon>Bromeliaceae</taxon>
        <taxon>Bromelioideae</taxon>
        <taxon>Ananas</taxon>
    </lineage>
</organism>
<feature type="region of interest" description="Disordered" evidence="1">
    <location>
        <begin position="125"/>
        <end position="226"/>
    </location>
</feature>
<dbReference type="AlphaFoldDB" id="A0A6V7NFA0"/>
<evidence type="ECO:0000313" key="2">
    <source>
        <dbReference type="EMBL" id="CAD1817259.1"/>
    </source>
</evidence>
<proteinExistence type="predicted"/>
<dbReference type="EMBL" id="LR862129">
    <property type="protein sequence ID" value="CAD1817259.1"/>
    <property type="molecule type" value="Genomic_DNA"/>
</dbReference>